<proteinExistence type="predicted"/>
<keyword evidence="5" id="KW-0677">Repeat</keyword>
<evidence type="ECO:0000313" key="9">
    <source>
        <dbReference type="EMBL" id="CAB3745596.1"/>
    </source>
</evidence>
<keyword evidence="10" id="KW-1185">Reference proteome</keyword>
<dbReference type="Proteomes" id="UP000494255">
    <property type="component" value="Unassembled WGS sequence"/>
</dbReference>
<dbReference type="SMART" id="SM00382">
    <property type="entry name" value="AAA"/>
    <property type="match status" value="1"/>
</dbReference>
<dbReference type="InterPro" id="IPR017871">
    <property type="entry name" value="ABC_transporter-like_CS"/>
</dbReference>
<dbReference type="PROSITE" id="PS50893">
    <property type="entry name" value="ABC_TRANSPORTER_2"/>
    <property type="match status" value="2"/>
</dbReference>
<evidence type="ECO:0000256" key="4">
    <source>
        <dbReference type="ARBA" id="ARBA00022597"/>
    </source>
</evidence>
<evidence type="ECO:0000256" key="1">
    <source>
        <dbReference type="ARBA" id="ARBA00022448"/>
    </source>
</evidence>
<dbReference type="PROSITE" id="PS00211">
    <property type="entry name" value="ABC_TRANSPORTER_1"/>
    <property type="match status" value="1"/>
</dbReference>
<keyword evidence="3" id="KW-0472">Membrane</keyword>
<keyword evidence="6" id="KW-0547">Nucleotide-binding</keyword>
<evidence type="ECO:0000313" key="10">
    <source>
        <dbReference type="Proteomes" id="UP000494255"/>
    </source>
</evidence>
<keyword evidence="4" id="KW-0762">Sugar transport</keyword>
<dbReference type="InterPro" id="IPR003593">
    <property type="entry name" value="AAA+_ATPase"/>
</dbReference>
<gene>
    <name evidence="9" type="primary">rbsA_8</name>
    <name evidence="9" type="ORF">LMG24238_07719</name>
</gene>
<dbReference type="InterPro" id="IPR027417">
    <property type="entry name" value="P-loop_NTPase"/>
</dbReference>
<dbReference type="PANTHER" id="PTHR43790:SF9">
    <property type="entry name" value="GALACTOFURANOSE TRANSPORTER ATP-BINDING PROTEIN YTFR"/>
    <property type="match status" value="1"/>
</dbReference>
<protein>
    <submittedName>
        <fullName evidence="9">Ribose import ATP-binding protein RbsA</fullName>
    </submittedName>
</protein>
<dbReference type="SUPFAM" id="SSF52540">
    <property type="entry name" value="P-loop containing nucleoside triphosphate hydrolases"/>
    <property type="match status" value="2"/>
</dbReference>
<sequence length="533" mass="57907">MNVSESLALSQHSINIDSVQKAFGPTIALAGASFKVPQGSVHALLGENGAGKSTLIKIISGMLQPDSGSISILGKEVILRDRQTAHELGIATAFQELTLVKDLTVAANLLMPYEPLNRFGLVRRRKSDEIVRAHLNALGIQDISPRDRVSRLTLPQRQKLEIARAILREPKVLLLDEPTSALSGPDIDWLGDIIEQQKRAGAAVLFISHRLSEVRQFCDEITILRNGKSAGTFGCKEISDEKVIELIIGRSLVAMFPPKTDRRKESARELLGADNLTAGMATDISFSLHSGEIVGVAALQGMGQLDLFRALSGDIAVEKGSIKIGGQRVKLLSPQDAIDSDIGISFIPEERKTEALFLRLDGRFNLTLPILKRYSKFGVPRKDVEDVLLASAFEKVQVTLRAVHSPMSAFSGGNQQKVVIAKWLVTESKIMLLFDPTRGVDVGTKYEIYVLLNQYLEAGGTVLLYSTELDEVLNLCDRVLVMYGGRVVTTVASEGGVISETDVMRAVLGSGGTHCSKTEETASLSTISCPRRP</sequence>
<organism evidence="9 10">
    <name type="scientific">Paraburkholderia sediminicola</name>
    <dbReference type="NCBI Taxonomy" id="458836"/>
    <lineage>
        <taxon>Bacteria</taxon>
        <taxon>Pseudomonadati</taxon>
        <taxon>Pseudomonadota</taxon>
        <taxon>Betaproteobacteria</taxon>
        <taxon>Burkholderiales</taxon>
        <taxon>Burkholderiaceae</taxon>
        <taxon>Paraburkholderia</taxon>
    </lineage>
</organism>
<evidence type="ECO:0000256" key="6">
    <source>
        <dbReference type="ARBA" id="ARBA00022741"/>
    </source>
</evidence>
<dbReference type="AlphaFoldDB" id="A0A6J5CVR1"/>
<dbReference type="CDD" id="cd03216">
    <property type="entry name" value="ABC_Carb_Monos_I"/>
    <property type="match status" value="1"/>
</dbReference>
<dbReference type="EMBL" id="CADIKC010000025">
    <property type="protein sequence ID" value="CAB3745596.1"/>
    <property type="molecule type" value="Genomic_DNA"/>
</dbReference>
<feature type="domain" description="ABC transporter" evidence="8">
    <location>
        <begin position="262"/>
        <end position="509"/>
    </location>
</feature>
<evidence type="ECO:0000256" key="2">
    <source>
        <dbReference type="ARBA" id="ARBA00022475"/>
    </source>
</evidence>
<dbReference type="InterPro" id="IPR050107">
    <property type="entry name" value="ABC_carbohydrate_import_ATPase"/>
</dbReference>
<name>A0A6J5CVR1_9BURK</name>
<dbReference type="Gene3D" id="3.40.50.300">
    <property type="entry name" value="P-loop containing nucleotide triphosphate hydrolases"/>
    <property type="match status" value="2"/>
</dbReference>
<feature type="domain" description="ABC transporter" evidence="8">
    <location>
        <begin position="14"/>
        <end position="251"/>
    </location>
</feature>
<evidence type="ECO:0000256" key="3">
    <source>
        <dbReference type="ARBA" id="ARBA00022519"/>
    </source>
</evidence>
<dbReference type="Pfam" id="PF00005">
    <property type="entry name" value="ABC_tran"/>
    <property type="match status" value="2"/>
</dbReference>
<dbReference type="GO" id="GO:0005524">
    <property type="term" value="F:ATP binding"/>
    <property type="evidence" value="ECO:0007669"/>
    <property type="project" value="UniProtKB-KW"/>
</dbReference>
<dbReference type="GeneID" id="97046249"/>
<dbReference type="PANTHER" id="PTHR43790">
    <property type="entry name" value="CARBOHYDRATE TRANSPORT ATP-BINDING PROTEIN MG119-RELATED"/>
    <property type="match status" value="1"/>
</dbReference>
<dbReference type="InterPro" id="IPR003439">
    <property type="entry name" value="ABC_transporter-like_ATP-bd"/>
</dbReference>
<evidence type="ECO:0000259" key="8">
    <source>
        <dbReference type="PROSITE" id="PS50893"/>
    </source>
</evidence>
<keyword evidence="1" id="KW-0813">Transport</keyword>
<keyword evidence="7 9" id="KW-0067">ATP-binding</keyword>
<evidence type="ECO:0000256" key="7">
    <source>
        <dbReference type="ARBA" id="ARBA00022840"/>
    </source>
</evidence>
<evidence type="ECO:0000256" key="5">
    <source>
        <dbReference type="ARBA" id="ARBA00022737"/>
    </source>
</evidence>
<reference evidence="9 10" key="1">
    <citation type="submission" date="2020-04" db="EMBL/GenBank/DDBJ databases">
        <authorList>
            <person name="De Canck E."/>
        </authorList>
    </citation>
    <scope>NUCLEOTIDE SEQUENCE [LARGE SCALE GENOMIC DNA]</scope>
    <source>
        <strain evidence="9 10">LMG 24238</strain>
    </source>
</reference>
<keyword evidence="3" id="KW-0997">Cell inner membrane</keyword>
<keyword evidence="2" id="KW-1003">Cell membrane</keyword>
<accession>A0A6J5CVR1</accession>
<dbReference type="CDD" id="cd03215">
    <property type="entry name" value="ABC_Carb_Monos_II"/>
    <property type="match status" value="1"/>
</dbReference>
<dbReference type="GO" id="GO:0016887">
    <property type="term" value="F:ATP hydrolysis activity"/>
    <property type="evidence" value="ECO:0007669"/>
    <property type="project" value="InterPro"/>
</dbReference>
<dbReference type="RefSeq" id="WP_175055060.1">
    <property type="nucleotide sequence ID" value="NZ_CADIKC010000025.1"/>
</dbReference>